<accession>A0ACD5C6K3</accession>
<sequence length="64" mass="7522">MENQLEIETKILKILTNKYKKDGGNNGVEFTALDHILNLSIQDRNEFLFQMAKEKKFLTYPFAK</sequence>
<keyword evidence="2" id="KW-1185">Reference proteome</keyword>
<dbReference type="EMBL" id="CP151087">
    <property type="protein sequence ID" value="WZN57519.1"/>
    <property type="molecule type" value="Genomic_DNA"/>
</dbReference>
<dbReference type="Proteomes" id="UP001485301">
    <property type="component" value="Chromosome"/>
</dbReference>
<evidence type="ECO:0000313" key="1">
    <source>
        <dbReference type="EMBL" id="WZN57519.1"/>
    </source>
</evidence>
<proteinExistence type="predicted"/>
<reference evidence="1" key="1">
    <citation type="submission" date="2024-04" db="EMBL/GenBank/DDBJ databases">
        <title>Complete genome sequence of Sphingobacterium thalpophiium BAA-1094.</title>
        <authorList>
            <person name="Adaikpoh B.I."/>
        </authorList>
    </citation>
    <scope>NUCLEOTIDE SEQUENCE</scope>
    <source>
        <strain evidence="1">BAA-1094</strain>
    </source>
</reference>
<organism evidence="1 2">
    <name type="scientific">Sphingobacterium thalpophilum</name>
    <dbReference type="NCBI Taxonomy" id="259"/>
    <lineage>
        <taxon>Bacteria</taxon>
        <taxon>Pseudomonadati</taxon>
        <taxon>Bacteroidota</taxon>
        <taxon>Sphingobacteriia</taxon>
        <taxon>Sphingobacteriales</taxon>
        <taxon>Sphingobacteriaceae</taxon>
        <taxon>Sphingobacterium</taxon>
    </lineage>
</organism>
<evidence type="ECO:0000313" key="2">
    <source>
        <dbReference type="Proteomes" id="UP001485301"/>
    </source>
</evidence>
<gene>
    <name evidence="1" type="ORF">AACH28_08265</name>
</gene>
<protein>
    <submittedName>
        <fullName evidence="1">Uncharacterized protein</fullName>
    </submittedName>
</protein>
<name>A0ACD5C6K3_9SPHI</name>